<protein>
    <recommendedName>
        <fullName evidence="5">Glycosyl transferase</fullName>
    </recommendedName>
</protein>
<dbReference type="PANTHER" id="PTHR34136:SF1">
    <property type="entry name" value="UDP-N-ACETYL-D-MANNOSAMINURONIC ACID TRANSFERASE"/>
    <property type="match status" value="1"/>
</dbReference>
<evidence type="ECO:0000313" key="3">
    <source>
        <dbReference type="EMBL" id="OGD78090.1"/>
    </source>
</evidence>
<dbReference type="GO" id="GO:0016758">
    <property type="term" value="F:hexosyltransferase activity"/>
    <property type="evidence" value="ECO:0007669"/>
    <property type="project" value="TreeGrafter"/>
</dbReference>
<evidence type="ECO:0000256" key="2">
    <source>
        <dbReference type="ARBA" id="ARBA00022679"/>
    </source>
</evidence>
<dbReference type="Proteomes" id="UP000176682">
    <property type="component" value="Unassembled WGS sequence"/>
</dbReference>
<evidence type="ECO:0008006" key="5">
    <source>
        <dbReference type="Google" id="ProtNLM"/>
    </source>
</evidence>
<dbReference type="NCBIfam" id="TIGR00696">
    <property type="entry name" value="wecG_tagA_cpsF"/>
    <property type="match status" value="1"/>
</dbReference>
<comment type="caution">
    <text evidence="3">The sequence shown here is derived from an EMBL/GenBank/DDBJ whole genome shotgun (WGS) entry which is preliminary data.</text>
</comment>
<dbReference type="InterPro" id="IPR004629">
    <property type="entry name" value="WecG_TagA_CpsF"/>
</dbReference>
<reference evidence="3 4" key="1">
    <citation type="journal article" date="2016" name="Nat. Commun.">
        <title>Thousands of microbial genomes shed light on interconnected biogeochemical processes in an aquifer system.</title>
        <authorList>
            <person name="Anantharaman K."/>
            <person name="Brown C.T."/>
            <person name="Hug L.A."/>
            <person name="Sharon I."/>
            <person name="Castelle C.J."/>
            <person name="Probst A.J."/>
            <person name="Thomas B.C."/>
            <person name="Singh A."/>
            <person name="Wilkins M.J."/>
            <person name="Karaoz U."/>
            <person name="Brodie E.L."/>
            <person name="Williams K.H."/>
            <person name="Hubbard S.S."/>
            <person name="Banfield J.F."/>
        </authorList>
    </citation>
    <scope>NUCLEOTIDE SEQUENCE [LARGE SCALE GENOMIC DNA]</scope>
</reference>
<proteinExistence type="predicted"/>
<keyword evidence="1" id="KW-0328">Glycosyltransferase</keyword>
<evidence type="ECO:0000313" key="4">
    <source>
        <dbReference type="Proteomes" id="UP000176682"/>
    </source>
</evidence>
<dbReference type="EMBL" id="MFAM01000062">
    <property type="protein sequence ID" value="OGD78090.1"/>
    <property type="molecule type" value="Genomic_DNA"/>
</dbReference>
<organism evidence="3 4">
    <name type="scientific">Candidatus Collierbacteria bacterium RIFOXYB1_FULL_49_13</name>
    <dbReference type="NCBI Taxonomy" id="1817728"/>
    <lineage>
        <taxon>Bacteria</taxon>
        <taxon>Candidatus Collieribacteriota</taxon>
    </lineage>
</organism>
<sequence>MKNTSSKTEKIGGSRAVIFGIPIFSSRRGELIKGLESVLSEKTGKCLIYTPNPEILVESKQNPELAQALKSAEVNIPDGIGVVLANRVMARLGRSDVRIQERIAGADLAEDLVRICAARGKTVMLLGGQEGVASLAARRLSDKYKGLQVVETQGYQDVLKPTGKEEDLVVEMVRKHKPGLLLVAFGQGKQERWLTGHRDLPFVIGMGVGGTLDFWSGHRSRAPLVLRQIGLEWLYRLIREPWRWRRQLRLLKFVGLVVKEITS</sequence>
<keyword evidence="2" id="KW-0808">Transferase</keyword>
<dbReference type="Pfam" id="PF03808">
    <property type="entry name" value="Glyco_tran_WecG"/>
    <property type="match status" value="1"/>
</dbReference>
<evidence type="ECO:0000256" key="1">
    <source>
        <dbReference type="ARBA" id="ARBA00022676"/>
    </source>
</evidence>
<accession>A0A1F5FEK6</accession>
<dbReference type="CDD" id="cd06533">
    <property type="entry name" value="Glyco_transf_WecG_TagA"/>
    <property type="match status" value="1"/>
</dbReference>
<dbReference type="AlphaFoldDB" id="A0A1F5FEK6"/>
<name>A0A1F5FEK6_9BACT</name>
<dbReference type="PANTHER" id="PTHR34136">
    <property type="match status" value="1"/>
</dbReference>
<gene>
    <name evidence="3" type="ORF">A2368_01865</name>
</gene>